<sequence length="217" mass="23838">MAAKFSEAELTAMTVLLSRVVEGENIKKEIDEQRKILDESYDAAEKQRATAYAAFAVFGFDMSTDKPWGAVREAMGKAWQDGVQLARNRLSAAHKANPIAKEDVKESVPQAEPEKDEDQSAEDDAPSVQPQPTIREIVIAQLSAAGEIGVKAAEVRKYIELTYNQTVHEKTVGMTLYRLSKDGFARRDGRTWFSAKPEAEAENPGVDAPGSEESAFS</sequence>
<feature type="region of interest" description="Disordered" evidence="1">
    <location>
        <begin position="193"/>
        <end position="217"/>
    </location>
</feature>
<accession>A0ABV1YTC3</accession>
<comment type="caution">
    <text evidence="2">The sequence shown here is derived from an EMBL/GenBank/DDBJ whole genome shotgun (WGS) entry which is preliminary data.</text>
</comment>
<dbReference type="EMBL" id="JAMYQB010000001">
    <property type="protein sequence ID" value="MER9402739.1"/>
    <property type="molecule type" value="Genomic_DNA"/>
</dbReference>
<feature type="region of interest" description="Disordered" evidence="1">
    <location>
        <begin position="96"/>
        <end position="132"/>
    </location>
</feature>
<evidence type="ECO:0000256" key="1">
    <source>
        <dbReference type="SAM" id="MobiDB-lite"/>
    </source>
</evidence>
<dbReference type="Proteomes" id="UP001433071">
    <property type="component" value="Unassembled WGS sequence"/>
</dbReference>
<evidence type="ECO:0000313" key="3">
    <source>
        <dbReference type="Proteomes" id="UP001433071"/>
    </source>
</evidence>
<gene>
    <name evidence="2" type="ORF">NKI36_01620</name>
</gene>
<evidence type="ECO:0000313" key="2">
    <source>
        <dbReference type="EMBL" id="MER9402739.1"/>
    </source>
</evidence>
<feature type="compositionally biased region" description="Acidic residues" evidence="1">
    <location>
        <begin position="114"/>
        <end position="125"/>
    </location>
</feature>
<keyword evidence="3" id="KW-1185">Reference proteome</keyword>
<proteinExistence type="predicted"/>
<name>A0ABV1YTC3_9HYPH</name>
<organism evidence="2 3">
    <name type="scientific">Mesorhizobium caraganae</name>
    <dbReference type="NCBI Taxonomy" id="483206"/>
    <lineage>
        <taxon>Bacteria</taxon>
        <taxon>Pseudomonadati</taxon>
        <taxon>Pseudomonadota</taxon>
        <taxon>Alphaproteobacteria</taxon>
        <taxon>Hyphomicrobiales</taxon>
        <taxon>Phyllobacteriaceae</taxon>
        <taxon>Mesorhizobium</taxon>
    </lineage>
</organism>
<reference evidence="2 3" key="1">
    <citation type="journal article" date="2024" name="Proc. Natl. Acad. Sci. U.S.A.">
        <title>The evolutionary genomics of adaptation to stress in wild rhizobium bacteria.</title>
        <authorList>
            <person name="Kehlet-Delgado H."/>
            <person name="Montoya A.P."/>
            <person name="Jensen K.T."/>
            <person name="Wendlandt C.E."/>
            <person name="Dexheimer C."/>
            <person name="Roberts M."/>
            <person name="Torres Martinez L."/>
            <person name="Friesen M.L."/>
            <person name="Griffitts J.S."/>
            <person name="Porter S.S."/>
        </authorList>
    </citation>
    <scope>NUCLEOTIDE SEQUENCE [LARGE SCALE GENOMIC DNA]</scope>
    <source>
        <strain evidence="2 3">M0641</strain>
    </source>
</reference>
<dbReference type="RefSeq" id="WP_352555604.1">
    <property type="nucleotide sequence ID" value="NZ_JAMYQB010000001.1"/>
</dbReference>
<evidence type="ECO:0008006" key="4">
    <source>
        <dbReference type="Google" id="ProtNLM"/>
    </source>
</evidence>
<protein>
    <recommendedName>
        <fullName evidence="4">HTH HARE-type domain-containing protein</fullName>
    </recommendedName>
</protein>